<dbReference type="InterPro" id="IPR051567">
    <property type="entry name" value="Unconventional_Myosin_ATPase"/>
</dbReference>
<dbReference type="GO" id="GO:0005524">
    <property type="term" value="F:ATP binding"/>
    <property type="evidence" value="ECO:0007669"/>
    <property type="project" value="InterPro"/>
</dbReference>
<feature type="region of interest" description="Disordered" evidence="1">
    <location>
        <begin position="604"/>
        <end position="642"/>
    </location>
</feature>
<dbReference type="SUPFAM" id="SSF52540">
    <property type="entry name" value="P-loop containing nucleoside triphosphate hydrolases"/>
    <property type="match status" value="1"/>
</dbReference>
<name>A0AAD3MZU6_LATJO</name>
<dbReference type="Pfam" id="PF00063">
    <property type="entry name" value="Myosin_head"/>
    <property type="match status" value="1"/>
</dbReference>
<gene>
    <name evidence="3" type="ORF">AKAME5_001487400</name>
</gene>
<protein>
    <submittedName>
        <fullName evidence="3">Unconventional myosin-XV</fullName>
    </submittedName>
</protein>
<dbReference type="EMBL" id="BRZM01000059">
    <property type="protein sequence ID" value="GLD63233.1"/>
    <property type="molecule type" value="Genomic_DNA"/>
</dbReference>
<dbReference type="Proteomes" id="UP001279410">
    <property type="component" value="Unassembled WGS sequence"/>
</dbReference>
<comment type="caution">
    <text evidence="3">The sequence shown here is derived from an EMBL/GenBank/DDBJ whole genome shotgun (WGS) entry which is preliminary data.</text>
</comment>
<feature type="compositionally biased region" description="Acidic residues" evidence="1">
    <location>
        <begin position="202"/>
        <end position="226"/>
    </location>
</feature>
<feature type="compositionally biased region" description="Polar residues" evidence="1">
    <location>
        <begin position="716"/>
        <end position="726"/>
    </location>
</feature>
<feature type="compositionally biased region" description="Basic and acidic residues" evidence="1">
    <location>
        <begin position="554"/>
        <end position="565"/>
    </location>
</feature>
<feature type="region of interest" description="Disordered" evidence="1">
    <location>
        <begin position="716"/>
        <end position="744"/>
    </location>
</feature>
<dbReference type="InterPro" id="IPR001609">
    <property type="entry name" value="Myosin_head_motor_dom-like"/>
</dbReference>
<dbReference type="PANTHER" id="PTHR22692:SF16">
    <property type="entry name" value="MYOSIN XVB"/>
    <property type="match status" value="1"/>
</dbReference>
<feature type="compositionally biased region" description="Basic and acidic residues" evidence="1">
    <location>
        <begin position="289"/>
        <end position="301"/>
    </location>
</feature>
<dbReference type="Gene3D" id="1.20.58.530">
    <property type="match status" value="1"/>
</dbReference>
<feature type="region of interest" description="Disordered" evidence="1">
    <location>
        <begin position="444"/>
        <end position="468"/>
    </location>
</feature>
<keyword evidence="4" id="KW-1185">Reference proteome</keyword>
<evidence type="ECO:0000259" key="2">
    <source>
        <dbReference type="Pfam" id="PF00063"/>
    </source>
</evidence>
<feature type="region of interest" description="Disordered" evidence="1">
    <location>
        <begin position="661"/>
        <end position="692"/>
    </location>
</feature>
<sequence>MPLVKSKGRTNPTKQRAETAKKGNQQKNVRQNGSKASRPPSEVPNRKQKGRGNSPTLKDGNTGEVRCGKRNAANGISQHEKDNKLTGAVTKTKLKCPSKTLTTKPGRINKHRTKLENKRSDKLTESEEEEEEEEEESKSTAGSSADATEKETSNDEKEEDWGSTDEPVETQESKQSSEEEAEASDTQVDTEETANRESDKEFSEEDESRSNSEDELVASIAEEEEKDKEVEVLEATISDGSEDKEITQEATSEKPTADKACRRRRQTPHSSKPAKEPKYKMFKKTKAGKQAEKKEKQQTKAEKKRLAKEAKQKAKEERLNKKKTQKEDKASSATEEIKSLKDVSLNKAHTAKGKTQLANKIKNINKRDSLAVADPEEEEEAEPILSKAIKGQNQIMLLKAKGKDLKAILEPEEQQDAGSVVKGQPQSLLLGKVKMASLRDKASKMLAKPDEETSVSEAIDGGSRKPKEGLIARRKGLPTLHRMSGWIQKKMPGGLNFRKKLSAWTKAIGVSRWLSLRAIKQKQSIRKSKGNILKHRMAMRVASKTSLASRKNKTCSEDKMAKEKGSLQGKAGEGGEEAVPAGEKEVEAKYAVVLPRMNKLGKAKTVAVAPAAPERSTPSSPTESPGEPTTTDPKPPKPGARLVLPVKPDLSLLKSIKKPLLGGLTSDGDVAGKIPGSNDTLEGSSNSKDRDRRAAFDNQNGVSVLQAARGKLDPSQINLSKMSFSGGTIGGGPTRAKGPEPGRVDAAGTTTQPFPNGEANAVMSGVCSLYEEEADREVAQLMGVDSIYPITQPEVHWAGNPRMSGDPQDWLRTGNLLPHQTVEKLSKRTVYDDGGQVKTVSAHIGRGPWESEDPTQEMLESRLLSTQEEYSAEQIQWYSVPLKNLHSCLELISSRPHGILRILDDQTWLPQATVHLHSRSATTTIGTVLLCQAQNPLPIFTIITILELYYSGIFDVDYVSAQLGMPRDAGDYHTIRKRVFPSGSILLLHESRGGSICQGSEAAPPQVKAEHKLTLPLDMQIPILSLYLVHIKGYMVPASGYPFETPHLSQEPRRCQDCPTNLQIGIQE</sequence>
<dbReference type="GO" id="GO:0016459">
    <property type="term" value="C:myosin complex"/>
    <property type="evidence" value="ECO:0007669"/>
    <property type="project" value="InterPro"/>
</dbReference>
<feature type="compositionally biased region" description="Acidic residues" evidence="1">
    <location>
        <begin position="156"/>
        <end position="169"/>
    </location>
</feature>
<feature type="compositionally biased region" description="Basic and acidic residues" evidence="1">
    <location>
        <begin position="114"/>
        <end position="125"/>
    </location>
</feature>
<feature type="compositionally biased region" description="Polar residues" evidence="1">
    <location>
        <begin position="677"/>
        <end position="686"/>
    </location>
</feature>
<feature type="compositionally biased region" description="Basic and acidic residues" evidence="1">
    <location>
        <begin position="307"/>
        <end position="341"/>
    </location>
</feature>
<dbReference type="GO" id="GO:0003774">
    <property type="term" value="F:cytoskeletal motor activity"/>
    <property type="evidence" value="ECO:0007669"/>
    <property type="project" value="InterPro"/>
</dbReference>
<feature type="compositionally biased region" description="Polar residues" evidence="1">
    <location>
        <begin position="22"/>
        <end position="35"/>
    </location>
</feature>
<evidence type="ECO:0000256" key="1">
    <source>
        <dbReference type="SAM" id="MobiDB-lite"/>
    </source>
</evidence>
<feature type="compositionally biased region" description="Acidic residues" evidence="1">
    <location>
        <begin position="126"/>
        <end position="136"/>
    </location>
</feature>
<accession>A0AAD3MZU6</accession>
<dbReference type="PANTHER" id="PTHR22692">
    <property type="entry name" value="MYOSIN VII, XV"/>
    <property type="match status" value="1"/>
</dbReference>
<feature type="region of interest" description="Disordered" evidence="1">
    <location>
        <begin position="544"/>
        <end position="580"/>
    </location>
</feature>
<evidence type="ECO:0000313" key="3">
    <source>
        <dbReference type="EMBL" id="GLD63233.1"/>
    </source>
</evidence>
<feature type="region of interest" description="Disordered" evidence="1">
    <location>
        <begin position="1"/>
        <end position="343"/>
    </location>
</feature>
<dbReference type="InterPro" id="IPR027417">
    <property type="entry name" value="P-loop_NTPase"/>
</dbReference>
<dbReference type="AlphaFoldDB" id="A0AAD3MZU6"/>
<feature type="domain" description="Myosin motor" evidence="2">
    <location>
        <begin position="856"/>
        <end position="914"/>
    </location>
</feature>
<feature type="compositionally biased region" description="Acidic residues" evidence="1">
    <location>
        <begin position="178"/>
        <end position="192"/>
    </location>
</feature>
<feature type="compositionally biased region" description="Low complexity" evidence="1">
    <location>
        <begin position="604"/>
        <end position="632"/>
    </location>
</feature>
<evidence type="ECO:0000313" key="4">
    <source>
        <dbReference type="Proteomes" id="UP001279410"/>
    </source>
</evidence>
<proteinExistence type="predicted"/>
<feature type="compositionally biased region" description="Basic and acidic residues" evidence="1">
    <location>
        <begin position="241"/>
        <end position="260"/>
    </location>
</feature>
<organism evidence="3 4">
    <name type="scientific">Lates japonicus</name>
    <name type="common">Japanese lates</name>
    <dbReference type="NCBI Taxonomy" id="270547"/>
    <lineage>
        <taxon>Eukaryota</taxon>
        <taxon>Metazoa</taxon>
        <taxon>Chordata</taxon>
        <taxon>Craniata</taxon>
        <taxon>Vertebrata</taxon>
        <taxon>Euteleostomi</taxon>
        <taxon>Actinopterygii</taxon>
        <taxon>Neopterygii</taxon>
        <taxon>Teleostei</taxon>
        <taxon>Neoteleostei</taxon>
        <taxon>Acanthomorphata</taxon>
        <taxon>Carangaria</taxon>
        <taxon>Carangaria incertae sedis</taxon>
        <taxon>Centropomidae</taxon>
        <taxon>Lates</taxon>
    </lineage>
</organism>
<reference evidence="3" key="1">
    <citation type="submission" date="2022-08" db="EMBL/GenBank/DDBJ databases">
        <title>Genome sequencing of akame (Lates japonicus).</title>
        <authorList>
            <person name="Hashiguchi Y."/>
            <person name="Takahashi H."/>
        </authorList>
    </citation>
    <scope>NUCLEOTIDE SEQUENCE</scope>
    <source>
        <strain evidence="3">Kochi</strain>
    </source>
</reference>